<organism evidence="1 2">
    <name type="scientific">Blastococcus saxobsidens</name>
    <dbReference type="NCBI Taxonomy" id="138336"/>
    <lineage>
        <taxon>Bacteria</taxon>
        <taxon>Bacillati</taxon>
        <taxon>Actinomycetota</taxon>
        <taxon>Actinomycetes</taxon>
        <taxon>Geodermatophilales</taxon>
        <taxon>Geodermatophilaceae</taxon>
        <taxon>Blastococcus</taxon>
    </lineage>
</organism>
<dbReference type="EMBL" id="JAAGWG010000024">
    <property type="protein sequence ID" value="NEK87005.1"/>
    <property type="molecule type" value="Genomic_DNA"/>
</dbReference>
<reference evidence="1 2" key="1">
    <citation type="submission" date="2019-12" db="EMBL/GenBank/DDBJ databases">
        <title>the WGS of Blastococcus saxobsidens 67B17.</title>
        <authorList>
            <person name="Jiang Z."/>
        </authorList>
    </citation>
    <scope>NUCLEOTIDE SEQUENCE [LARGE SCALE GENOMIC DNA]</scope>
    <source>
        <strain evidence="1 2">67B17</strain>
    </source>
</reference>
<gene>
    <name evidence="1" type="ORF">GCU60_14775</name>
</gene>
<proteinExistence type="predicted"/>
<evidence type="ECO:0000313" key="1">
    <source>
        <dbReference type="EMBL" id="NEK87005.1"/>
    </source>
</evidence>
<protein>
    <submittedName>
        <fullName evidence="1">Uncharacterized protein</fullName>
    </submittedName>
</protein>
<dbReference type="RefSeq" id="WP_163206539.1">
    <property type="nucleotide sequence ID" value="NZ_JAAGWG010000024.1"/>
</dbReference>
<sequence>MPAPRVAVVRVVESEVLPTPPCCAFPWRCGGTVDSAFSSRIPLDEVLVRREGAGAVAA</sequence>
<accession>A0A6L9W4L2</accession>
<dbReference type="AlphaFoldDB" id="A0A6L9W4L2"/>
<name>A0A6L9W4L2_9ACTN</name>
<dbReference type="Proteomes" id="UP000479241">
    <property type="component" value="Unassembled WGS sequence"/>
</dbReference>
<comment type="caution">
    <text evidence="1">The sequence shown here is derived from an EMBL/GenBank/DDBJ whole genome shotgun (WGS) entry which is preliminary data.</text>
</comment>
<evidence type="ECO:0000313" key="2">
    <source>
        <dbReference type="Proteomes" id="UP000479241"/>
    </source>
</evidence>